<dbReference type="PANTHER" id="PTHR45825:SF4">
    <property type="entry name" value="SOLUBLE STARCH SYNTHASE 2-3, CHLOROPLASTIC_AMYLOPLASTIC"/>
    <property type="match status" value="1"/>
</dbReference>
<comment type="caution">
    <text evidence="1">The sequence shown here is derived from an EMBL/GenBank/DDBJ whole genome shotgun (WGS) entry which is preliminary data.</text>
</comment>
<accession>A0A835K8X8</accession>
<evidence type="ECO:0000313" key="2">
    <source>
        <dbReference type="Proteomes" id="UP000636709"/>
    </source>
</evidence>
<dbReference type="Gene3D" id="3.40.50.2000">
    <property type="entry name" value="Glycogen Phosphorylase B"/>
    <property type="match status" value="1"/>
</dbReference>
<evidence type="ECO:0000313" key="1">
    <source>
        <dbReference type="EMBL" id="KAF8723545.1"/>
    </source>
</evidence>
<keyword evidence="2" id="KW-1185">Reference proteome</keyword>
<dbReference type="SUPFAM" id="SSF53756">
    <property type="entry name" value="UDP-Glycosyltransferase/glycogen phosphorylase"/>
    <property type="match status" value="1"/>
</dbReference>
<sequence length="75" mass="8496">MNGIDRHEWNHEVDVDLWSDSYTNYSLQTLDTGKRQCKAALQRELGLKLCDNVPLLGFIGCLDEQKGVDIIGDVM</sequence>
<name>A0A835K8X8_9POAL</name>
<dbReference type="OrthoDB" id="1736858at2759"/>
<reference evidence="1" key="1">
    <citation type="submission" date="2020-07" db="EMBL/GenBank/DDBJ databases">
        <title>Genome sequence and genetic diversity analysis of an under-domesticated orphan crop, white fonio (Digitaria exilis).</title>
        <authorList>
            <person name="Bennetzen J.L."/>
            <person name="Chen S."/>
            <person name="Ma X."/>
            <person name="Wang X."/>
            <person name="Yssel A.E.J."/>
            <person name="Chaluvadi S.R."/>
            <person name="Johnson M."/>
            <person name="Gangashetty P."/>
            <person name="Hamidou F."/>
            <person name="Sanogo M.D."/>
            <person name="Zwaenepoel A."/>
            <person name="Wallace J."/>
            <person name="Van De Peer Y."/>
            <person name="Van Deynze A."/>
        </authorList>
    </citation>
    <scope>NUCLEOTIDE SEQUENCE</scope>
    <source>
        <tissue evidence="1">Leaves</tissue>
    </source>
</reference>
<dbReference type="AlphaFoldDB" id="A0A835K8X8"/>
<proteinExistence type="predicted"/>
<dbReference type="PANTHER" id="PTHR45825">
    <property type="entry name" value="GRANULE-BOUND STARCH SYNTHASE 1, CHLOROPLASTIC/AMYLOPLASTIC"/>
    <property type="match status" value="1"/>
</dbReference>
<gene>
    <name evidence="1" type="ORF">HU200_021497</name>
</gene>
<dbReference type="EMBL" id="JACEFO010001666">
    <property type="protein sequence ID" value="KAF8723545.1"/>
    <property type="molecule type" value="Genomic_DNA"/>
</dbReference>
<dbReference type="Proteomes" id="UP000636709">
    <property type="component" value="Unassembled WGS sequence"/>
</dbReference>
<organism evidence="1 2">
    <name type="scientific">Digitaria exilis</name>
    <dbReference type="NCBI Taxonomy" id="1010633"/>
    <lineage>
        <taxon>Eukaryota</taxon>
        <taxon>Viridiplantae</taxon>
        <taxon>Streptophyta</taxon>
        <taxon>Embryophyta</taxon>
        <taxon>Tracheophyta</taxon>
        <taxon>Spermatophyta</taxon>
        <taxon>Magnoliopsida</taxon>
        <taxon>Liliopsida</taxon>
        <taxon>Poales</taxon>
        <taxon>Poaceae</taxon>
        <taxon>PACMAD clade</taxon>
        <taxon>Panicoideae</taxon>
        <taxon>Panicodae</taxon>
        <taxon>Paniceae</taxon>
        <taxon>Anthephorinae</taxon>
        <taxon>Digitaria</taxon>
    </lineage>
</organism>
<protein>
    <submittedName>
        <fullName evidence="1">Uncharacterized protein</fullName>
    </submittedName>
</protein>